<protein>
    <submittedName>
        <fullName evidence="1">Uncharacterized protein</fullName>
    </submittedName>
</protein>
<keyword evidence="2" id="KW-1185">Reference proteome</keyword>
<dbReference type="KEGG" id="run:DR864_26420"/>
<accession>A0A344TQU8</accession>
<reference evidence="1 2" key="1">
    <citation type="submission" date="2018-07" db="EMBL/GenBank/DDBJ databases">
        <title>Genome sequencing of Runella.</title>
        <authorList>
            <person name="Baek M.-G."/>
            <person name="Yi H."/>
        </authorList>
    </citation>
    <scope>NUCLEOTIDE SEQUENCE [LARGE SCALE GENOMIC DNA]</scope>
    <source>
        <strain evidence="1 2">HYN0085</strain>
    </source>
</reference>
<dbReference type="EMBL" id="CP030850">
    <property type="protein sequence ID" value="AXE21019.1"/>
    <property type="molecule type" value="Genomic_DNA"/>
</dbReference>
<proteinExistence type="predicted"/>
<dbReference type="OrthoDB" id="886518at2"/>
<sequence length="217" mass="25892">MQEKMKDLLPKSIFELIDSESFRKRTAMYIGKKSISALRIFMDGYQTCELFNGIKTKETKPPFWIFFYWICKYYNHSGSYYSWDGIILQNCENDEVKAIETFFERFDEFRQFQPKRLIASQISDKAINFFYSNEGKRRLIKNGEEKRIGPADKVFIIEYDNNLGCSSHHRKDNKGINFDYFESVNKAIEDAEKEYGKSLNWKEVPQDKIEMIYEKII</sequence>
<dbReference type="AlphaFoldDB" id="A0A344TQU8"/>
<evidence type="ECO:0000313" key="2">
    <source>
        <dbReference type="Proteomes" id="UP000251993"/>
    </source>
</evidence>
<organism evidence="1 2">
    <name type="scientific">Runella rosea</name>
    <dbReference type="NCBI Taxonomy" id="2259595"/>
    <lineage>
        <taxon>Bacteria</taxon>
        <taxon>Pseudomonadati</taxon>
        <taxon>Bacteroidota</taxon>
        <taxon>Cytophagia</taxon>
        <taxon>Cytophagales</taxon>
        <taxon>Spirosomataceae</taxon>
        <taxon>Runella</taxon>
    </lineage>
</organism>
<gene>
    <name evidence="1" type="ORF">DR864_26420</name>
</gene>
<name>A0A344TQU8_9BACT</name>
<dbReference type="Proteomes" id="UP000251993">
    <property type="component" value="Chromosome"/>
</dbReference>
<evidence type="ECO:0000313" key="1">
    <source>
        <dbReference type="EMBL" id="AXE21019.1"/>
    </source>
</evidence>